<proteinExistence type="predicted"/>
<dbReference type="Proteomes" id="UP000256862">
    <property type="component" value="Plasmid CO2235_mp"/>
</dbReference>
<dbReference type="AlphaFoldDB" id="A0A375GRJ6"/>
<reference evidence="1" key="1">
    <citation type="submission" date="2018-01" db="EMBL/GenBank/DDBJ databases">
        <authorList>
            <person name="Clerissi C."/>
        </authorList>
    </citation>
    <scope>NUCLEOTIDE SEQUENCE</scope>
    <source>
        <strain evidence="1">Cupriavidus oxalaticus LMG 2235</strain>
    </source>
</reference>
<gene>
    <name evidence="1" type="ORF">CO2235_MP80409</name>
</gene>
<protein>
    <submittedName>
        <fullName evidence="1">Uncharacterized protein</fullName>
    </submittedName>
</protein>
<sequence length="92" mass="10320">MGQRKDALLPAGRLASSESGCRRLHELLDARLLFRPALTGFVDVARGSALVWRNALIAKVGRDPLAPFKQLVLVDIRDHVFTEEIRKLERDS</sequence>
<comment type="caution">
    <text evidence="1">The sequence shown here is derived from an EMBL/GenBank/DDBJ whole genome shotgun (WGS) entry which is preliminary data.</text>
</comment>
<accession>A0A375GRJ6</accession>
<dbReference type="EMBL" id="OGUS01000143">
    <property type="protein sequence ID" value="SPC24566.1"/>
    <property type="molecule type" value="Genomic_DNA"/>
</dbReference>
<evidence type="ECO:0000313" key="1">
    <source>
        <dbReference type="EMBL" id="SPC24566.1"/>
    </source>
</evidence>
<organism evidence="1">
    <name type="scientific">Cupriavidus oxalaticus</name>
    <dbReference type="NCBI Taxonomy" id="96344"/>
    <lineage>
        <taxon>Bacteria</taxon>
        <taxon>Pseudomonadati</taxon>
        <taxon>Pseudomonadota</taxon>
        <taxon>Betaproteobacteria</taxon>
        <taxon>Burkholderiales</taxon>
        <taxon>Burkholderiaceae</taxon>
        <taxon>Cupriavidus</taxon>
    </lineage>
</organism>
<name>A0A375GRJ6_9BURK</name>